<gene>
    <name evidence="8" type="ORF">bhn_I1579</name>
</gene>
<feature type="transmembrane region" description="Helical" evidence="6">
    <location>
        <begin position="194"/>
        <end position="213"/>
    </location>
</feature>
<keyword evidence="3 6" id="KW-0812">Transmembrane</keyword>
<dbReference type="AlphaFoldDB" id="A0A1D9P291"/>
<evidence type="ECO:0000256" key="3">
    <source>
        <dbReference type="ARBA" id="ARBA00022692"/>
    </source>
</evidence>
<evidence type="ECO:0000259" key="7">
    <source>
        <dbReference type="Pfam" id="PF09335"/>
    </source>
</evidence>
<reference evidence="9" key="1">
    <citation type="submission" date="2016-10" db="EMBL/GenBank/DDBJ databases">
        <title>The complete genome sequence of the rumen bacterium Butyrivibrio hungatei MB2003.</title>
        <authorList>
            <person name="Palevich N."/>
            <person name="Kelly W.J."/>
            <person name="Leahy S.C."/>
            <person name="Altermann E."/>
            <person name="Rakonjac J."/>
            <person name="Attwood G.T."/>
        </authorList>
    </citation>
    <scope>NUCLEOTIDE SEQUENCE [LARGE SCALE GENOMIC DNA]</scope>
    <source>
        <strain evidence="9">MB2003</strain>
    </source>
</reference>
<feature type="transmembrane region" description="Helical" evidence="6">
    <location>
        <begin position="48"/>
        <end position="74"/>
    </location>
</feature>
<dbReference type="PANTHER" id="PTHR12677:SF59">
    <property type="entry name" value="GOLGI APPARATUS MEMBRANE PROTEIN TVP38-RELATED"/>
    <property type="match status" value="1"/>
</dbReference>
<evidence type="ECO:0000256" key="4">
    <source>
        <dbReference type="ARBA" id="ARBA00022989"/>
    </source>
</evidence>
<accession>A0A1D9P291</accession>
<dbReference type="KEGG" id="bhu:bhn_I1579"/>
<dbReference type="InterPro" id="IPR032816">
    <property type="entry name" value="VTT_dom"/>
</dbReference>
<proteinExistence type="inferred from homology"/>
<dbReference type="RefSeq" id="WP_071176287.1">
    <property type="nucleotide sequence ID" value="NZ_CP017831.1"/>
</dbReference>
<dbReference type="PANTHER" id="PTHR12677">
    <property type="entry name" value="GOLGI APPARATUS MEMBRANE PROTEIN TVP38-RELATED"/>
    <property type="match status" value="1"/>
</dbReference>
<dbReference type="GO" id="GO:0005886">
    <property type="term" value="C:plasma membrane"/>
    <property type="evidence" value="ECO:0007669"/>
    <property type="project" value="UniProtKB-SubCell"/>
</dbReference>
<dbReference type="InterPro" id="IPR015414">
    <property type="entry name" value="TMEM64"/>
</dbReference>
<keyword evidence="5 6" id="KW-0472">Membrane</keyword>
<dbReference type="Proteomes" id="UP000179284">
    <property type="component" value="Chromosome I"/>
</dbReference>
<evidence type="ECO:0000313" key="9">
    <source>
        <dbReference type="Proteomes" id="UP000179284"/>
    </source>
</evidence>
<evidence type="ECO:0000313" key="8">
    <source>
        <dbReference type="EMBL" id="AOZ96612.1"/>
    </source>
</evidence>
<evidence type="ECO:0000256" key="6">
    <source>
        <dbReference type="RuleBase" id="RU366058"/>
    </source>
</evidence>
<comment type="similarity">
    <text evidence="6">Belongs to the TVP38/TMEM64 family.</text>
</comment>
<keyword evidence="9" id="KW-1185">Reference proteome</keyword>
<evidence type="ECO:0000256" key="5">
    <source>
        <dbReference type="ARBA" id="ARBA00023136"/>
    </source>
</evidence>
<evidence type="ECO:0000256" key="1">
    <source>
        <dbReference type="ARBA" id="ARBA00004651"/>
    </source>
</evidence>
<keyword evidence="2 6" id="KW-1003">Cell membrane</keyword>
<organism evidence="8 9">
    <name type="scientific">Butyrivibrio hungatei</name>
    <dbReference type="NCBI Taxonomy" id="185008"/>
    <lineage>
        <taxon>Bacteria</taxon>
        <taxon>Bacillati</taxon>
        <taxon>Bacillota</taxon>
        <taxon>Clostridia</taxon>
        <taxon>Lachnospirales</taxon>
        <taxon>Lachnospiraceae</taxon>
        <taxon>Butyrivibrio</taxon>
    </lineage>
</organism>
<evidence type="ECO:0000256" key="2">
    <source>
        <dbReference type="ARBA" id="ARBA00022475"/>
    </source>
</evidence>
<keyword evidence="4 6" id="KW-1133">Transmembrane helix</keyword>
<dbReference type="OrthoDB" id="3173541at2"/>
<sequence length="225" mass="25599">MKKGVFRTILTIALVVVFMLSLYLFIGRPMIKFVGDPDKLKQYVAEQGVLGLLIFGIFIFIQTLSTCIPGLPFYLAAGYVWGGLKGAVICDVFATLANSLAFLIGRRFGRDFLLYLFPEDKLIKVEDFIKRGKPMLIHILFMLFPLPKDTYAYLGYYSEEKLIVWIILTLIFRFPHIFLYTYSGAMLISNQYSFLVLGAVIAIIVYVVAALFVKKEKEGNSRKNN</sequence>
<feature type="transmembrane region" description="Helical" evidence="6">
    <location>
        <begin position="162"/>
        <end position="182"/>
    </location>
</feature>
<feature type="transmembrane region" description="Helical" evidence="6">
    <location>
        <begin position="86"/>
        <end position="105"/>
    </location>
</feature>
<name>A0A1D9P291_9FIRM</name>
<feature type="transmembrane region" description="Helical" evidence="6">
    <location>
        <begin position="6"/>
        <end position="27"/>
    </location>
</feature>
<comment type="subcellular location">
    <subcellularLocation>
        <location evidence="1 6">Cell membrane</location>
        <topology evidence="1 6">Multi-pass membrane protein</topology>
    </subcellularLocation>
</comment>
<dbReference type="EMBL" id="CP017831">
    <property type="protein sequence ID" value="AOZ96612.1"/>
    <property type="molecule type" value="Genomic_DNA"/>
</dbReference>
<protein>
    <recommendedName>
        <fullName evidence="6">TVP38/TMEM64 family membrane protein</fullName>
    </recommendedName>
</protein>
<dbReference type="Pfam" id="PF09335">
    <property type="entry name" value="VTT_dom"/>
    <property type="match status" value="1"/>
</dbReference>
<feature type="domain" description="VTT" evidence="7">
    <location>
        <begin position="68"/>
        <end position="185"/>
    </location>
</feature>